<reference evidence="1" key="3">
    <citation type="submission" date="2021-01" db="EMBL/GenBank/DDBJ databases">
        <authorList>
            <consortium name="Genoscope - CEA"/>
            <person name="William W."/>
        </authorList>
    </citation>
    <scope>NUCLEOTIDE SEQUENCE</scope>
</reference>
<organism evidence="2 3">
    <name type="scientific">Brassica napus</name>
    <name type="common">Rape</name>
    <dbReference type="NCBI Taxonomy" id="3708"/>
    <lineage>
        <taxon>Eukaryota</taxon>
        <taxon>Viridiplantae</taxon>
        <taxon>Streptophyta</taxon>
        <taxon>Embryophyta</taxon>
        <taxon>Tracheophyta</taxon>
        <taxon>Spermatophyta</taxon>
        <taxon>Magnoliopsida</taxon>
        <taxon>eudicotyledons</taxon>
        <taxon>Gunneridae</taxon>
        <taxon>Pentapetalae</taxon>
        <taxon>rosids</taxon>
        <taxon>malvids</taxon>
        <taxon>Brassicales</taxon>
        <taxon>Brassicaceae</taxon>
        <taxon>Brassiceae</taxon>
        <taxon>Brassica</taxon>
    </lineage>
</organism>
<reference evidence="2 3" key="1">
    <citation type="journal article" date="2014" name="Science">
        <title>Plant genetics. Early allopolyploid evolution in the post-Neolithic Brassica napus oilseed genome.</title>
        <authorList>
            <person name="Chalhoub B."/>
            <person name="Denoeud F."/>
            <person name="Liu S."/>
            <person name="Parkin I.A."/>
            <person name="Tang H."/>
            <person name="Wang X."/>
            <person name="Chiquet J."/>
            <person name="Belcram H."/>
            <person name="Tong C."/>
            <person name="Samans B."/>
            <person name="Correa M."/>
            <person name="Da Silva C."/>
            <person name="Just J."/>
            <person name="Falentin C."/>
            <person name="Koh C.S."/>
            <person name="Le Clainche I."/>
            <person name="Bernard M."/>
            <person name="Bento P."/>
            <person name="Noel B."/>
            <person name="Labadie K."/>
            <person name="Alberti A."/>
            <person name="Charles M."/>
            <person name="Arnaud D."/>
            <person name="Guo H."/>
            <person name="Daviaud C."/>
            <person name="Alamery S."/>
            <person name="Jabbari K."/>
            <person name="Zhao M."/>
            <person name="Edger P.P."/>
            <person name="Chelaifa H."/>
            <person name="Tack D."/>
            <person name="Lassalle G."/>
            <person name="Mestiri I."/>
            <person name="Schnel N."/>
            <person name="Le Paslier M.C."/>
            <person name="Fan G."/>
            <person name="Renault V."/>
            <person name="Bayer P.E."/>
            <person name="Golicz A.A."/>
            <person name="Manoli S."/>
            <person name="Lee T.H."/>
            <person name="Thi V.H."/>
            <person name="Chalabi S."/>
            <person name="Hu Q."/>
            <person name="Fan C."/>
            <person name="Tollenaere R."/>
            <person name="Lu Y."/>
            <person name="Battail C."/>
            <person name="Shen J."/>
            <person name="Sidebottom C.H."/>
            <person name="Wang X."/>
            <person name="Canaguier A."/>
            <person name="Chauveau A."/>
            <person name="Berard A."/>
            <person name="Deniot G."/>
            <person name="Guan M."/>
            <person name="Liu Z."/>
            <person name="Sun F."/>
            <person name="Lim Y.P."/>
            <person name="Lyons E."/>
            <person name="Town C.D."/>
            <person name="Bancroft I."/>
            <person name="Wang X."/>
            <person name="Meng J."/>
            <person name="Ma J."/>
            <person name="Pires J.C."/>
            <person name="King G.J."/>
            <person name="Brunel D."/>
            <person name="Delourme R."/>
            <person name="Renard M."/>
            <person name="Aury J.M."/>
            <person name="Adams K.L."/>
            <person name="Batley J."/>
            <person name="Snowdon R.J."/>
            <person name="Tost J."/>
            <person name="Edwards D."/>
            <person name="Zhou Y."/>
            <person name="Hua W."/>
            <person name="Sharpe A.G."/>
            <person name="Paterson A.H."/>
            <person name="Guan C."/>
            <person name="Wincker P."/>
        </authorList>
    </citation>
    <scope>NUCLEOTIDE SEQUENCE [LARGE SCALE GENOMIC DNA]</scope>
    <source>
        <strain evidence="3">cv. Darmor-bzh</strain>
    </source>
</reference>
<evidence type="ECO:0000313" key="2">
    <source>
        <dbReference type="EMBL" id="CDY36407.1"/>
    </source>
</evidence>
<keyword evidence="3" id="KW-1185">Reference proteome</keyword>
<dbReference type="PaxDb" id="3708-A0A078HF34"/>
<dbReference type="EMBL" id="LK032375">
    <property type="protein sequence ID" value="CDY36407.1"/>
    <property type="molecule type" value="Genomic_DNA"/>
</dbReference>
<evidence type="ECO:0000313" key="1">
    <source>
        <dbReference type="EMBL" id="CAF1925378.1"/>
    </source>
</evidence>
<evidence type="ECO:0000313" key="3">
    <source>
        <dbReference type="Proteomes" id="UP000028999"/>
    </source>
</evidence>
<dbReference type="EMBL" id="HG994369">
    <property type="protein sequence ID" value="CAF1925378.1"/>
    <property type="molecule type" value="Genomic_DNA"/>
</dbReference>
<dbReference type="AlphaFoldDB" id="A0A078HF34"/>
<proteinExistence type="predicted"/>
<sequence length="35" mass="3796">MDTLNLQRLITLISRGYRDDSACGVDSCPATTHAT</sequence>
<dbReference type="Gramene" id="CDY36407">
    <property type="protein sequence ID" value="CDY36407"/>
    <property type="gene ID" value="GSBRNA2T00062020001"/>
</dbReference>
<dbReference type="Proteomes" id="UP000028999">
    <property type="component" value="Unassembled WGS sequence"/>
</dbReference>
<gene>
    <name evidence="2" type="primary">BnaC05g10080D</name>
    <name evidence="1" type="ORF">DARMORV10_C05P11600.1</name>
    <name evidence="2" type="ORF">GSBRNA2T00062020001</name>
</gene>
<reference evidence="2" key="2">
    <citation type="submission" date="2014-06" db="EMBL/GenBank/DDBJ databases">
        <authorList>
            <person name="Genoscope - CEA"/>
        </authorList>
    </citation>
    <scope>NUCLEOTIDE SEQUENCE</scope>
</reference>
<dbReference type="Proteomes" id="UP001295469">
    <property type="component" value="Chromosome C05"/>
</dbReference>
<name>A0A078HF34_BRANA</name>
<accession>A0A078HF34</accession>
<protein>
    <submittedName>
        <fullName evidence="1">(rape) hypothetical protein</fullName>
    </submittedName>
    <submittedName>
        <fullName evidence="2">BnaC05g10080D protein</fullName>
    </submittedName>
</protein>